<evidence type="ECO:0000256" key="1">
    <source>
        <dbReference type="SAM" id="SignalP"/>
    </source>
</evidence>
<evidence type="ECO:0000313" key="4">
    <source>
        <dbReference type="Proteomes" id="UP001156703"/>
    </source>
</evidence>
<dbReference type="Gene3D" id="2.60.120.10">
    <property type="entry name" value="Jelly Rolls"/>
    <property type="match status" value="1"/>
</dbReference>
<protein>
    <recommendedName>
        <fullName evidence="2">Cupin type-2 domain-containing protein</fullName>
    </recommendedName>
</protein>
<comment type="caution">
    <text evidence="3">The sequence shown here is derived from an EMBL/GenBank/DDBJ whole genome shotgun (WGS) entry which is preliminary data.</text>
</comment>
<feature type="chain" id="PRO_5047282946" description="Cupin type-2 domain-containing protein" evidence="1">
    <location>
        <begin position="23"/>
        <end position="162"/>
    </location>
</feature>
<dbReference type="InterPro" id="IPR011051">
    <property type="entry name" value="RmlC_Cupin_sf"/>
</dbReference>
<reference evidence="4" key="1">
    <citation type="journal article" date="2019" name="Int. J. Syst. Evol. Microbiol.">
        <title>The Global Catalogue of Microorganisms (GCM) 10K type strain sequencing project: providing services to taxonomists for standard genome sequencing and annotation.</title>
        <authorList>
            <consortium name="The Broad Institute Genomics Platform"/>
            <consortium name="The Broad Institute Genome Sequencing Center for Infectious Disease"/>
            <person name="Wu L."/>
            <person name="Ma J."/>
        </authorList>
    </citation>
    <scope>NUCLEOTIDE SEQUENCE [LARGE SCALE GENOMIC DNA]</scope>
    <source>
        <strain evidence="4">NBRC 102146</strain>
    </source>
</reference>
<accession>A0ABQ5Z2V5</accession>
<dbReference type="Proteomes" id="UP001156703">
    <property type="component" value="Unassembled WGS sequence"/>
</dbReference>
<dbReference type="SUPFAM" id="SSF51182">
    <property type="entry name" value="RmlC-like cupins"/>
    <property type="match status" value="1"/>
</dbReference>
<organism evidence="3 4">
    <name type="scientific">Sphingomonas astaxanthinifaciens DSM 22298</name>
    <dbReference type="NCBI Taxonomy" id="1123267"/>
    <lineage>
        <taxon>Bacteria</taxon>
        <taxon>Pseudomonadati</taxon>
        <taxon>Pseudomonadota</taxon>
        <taxon>Alphaproteobacteria</taxon>
        <taxon>Sphingomonadales</taxon>
        <taxon>Sphingomonadaceae</taxon>
        <taxon>Sphingomonas</taxon>
    </lineage>
</organism>
<feature type="domain" description="Cupin type-2" evidence="2">
    <location>
        <begin position="68"/>
        <end position="127"/>
    </location>
</feature>
<gene>
    <name evidence="3" type="ORF">GCM10007925_01230</name>
</gene>
<dbReference type="Pfam" id="PF07883">
    <property type="entry name" value="Cupin_2"/>
    <property type="match status" value="1"/>
</dbReference>
<keyword evidence="1" id="KW-0732">Signal</keyword>
<feature type="signal peptide" evidence="1">
    <location>
        <begin position="1"/>
        <end position="22"/>
    </location>
</feature>
<dbReference type="InterPro" id="IPR013096">
    <property type="entry name" value="Cupin_2"/>
</dbReference>
<evidence type="ECO:0000259" key="2">
    <source>
        <dbReference type="Pfam" id="PF07883"/>
    </source>
</evidence>
<dbReference type="InterPro" id="IPR014710">
    <property type="entry name" value="RmlC-like_jellyroll"/>
</dbReference>
<dbReference type="RefSeq" id="WP_084184237.1">
    <property type="nucleotide sequence ID" value="NZ_BSOO01000001.1"/>
</dbReference>
<keyword evidence="4" id="KW-1185">Reference proteome</keyword>
<name>A0ABQ5Z2V5_9SPHN</name>
<sequence>MIRFAQVAIVLGAMLGAAPALATPGSGFVPSPIVNGHFGQVDQKVDKVGSWDLVLRTKDDTDIGADRLTVQPQGYSGWHSHPAPVMVTVTQGTVEWFDAATCSPRTYTVGQSYIEPAGRAHNVRNPAAAGGQVADFIAVVIKPAGFVGPAFRLDQPVPASCQ</sequence>
<evidence type="ECO:0000313" key="3">
    <source>
        <dbReference type="EMBL" id="GLR46412.1"/>
    </source>
</evidence>
<proteinExistence type="predicted"/>
<dbReference type="EMBL" id="BSOO01000001">
    <property type="protein sequence ID" value="GLR46412.1"/>
    <property type="molecule type" value="Genomic_DNA"/>
</dbReference>